<dbReference type="PANTHER" id="PTHR21090:SF5">
    <property type="entry name" value="PENTAFUNCTIONAL AROM POLYPEPTIDE"/>
    <property type="match status" value="1"/>
</dbReference>
<dbReference type="NCBIfam" id="TIGR01356">
    <property type="entry name" value="aroA"/>
    <property type="match status" value="1"/>
</dbReference>
<feature type="binding site" evidence="7">
    <location>
        <position position="28"/>
    </location>
    <ligand>
        <name>3-phosphoshikimate</name>
        <dbReference type="ChEBI" id="CHEBI:145989"/>
    </ligand>
</feature>
<comment type="catalytic activity">
    <reaction evidence="6">
        <text>3-phosphoshikimate + phosphoenolpyruvate = 5-O-(1-carboxyvinyl)-3-phosphoshikimate + phosphate</text>
        <dbReference type="Rhea" id="RHEA:21256"/>
        <dbReference type="ChEBI" id="CHEBI:43474"/>
        <dbReference type="ChEBI" id="CHEBI:57701"/>
        <dbReference type="ChEBI" id="CHEBI:58702"/>
        <dbReference type="ChEBI" id="CHEBI:145989"/>
        <dbReference type="EC" id="2.5.1.19"/>
    </reaction>
    <physiologicalReaction direction="left-to-right" evidence="6">
        <dbReference type="Rhea" id="RHEA:21257"/>
    </physiologicalReaction>
</comment>
<dbReference type="Gene3D" id="3.65.10.10">
    <property type="entry name" value="Enolpyruvate transferase domain"/>
    <property type="match status" value="2"/>
</dbReference>
<dbReference type="CDD" id="cd01556">
    <property type="entry name" value="EPSP_synthase"/>
    <property type="match status" value="1"/>
</dbReference>
<evidence type="ECO:0000256" key="6">
    <source>
        <dbReference type="ARBA" id="ARBA00044633"/>
    </source>
</evidence>
<keyword evidence="7" id="KW-0963">Cytoplasm</keyword>
<feature type="binding site" evidence="7">
    <location>
        <position position="23"/>
    </location>
    <ligand>
        <name>3-phosphoshikimate</name>
        <dbReference type="ChEBI" id="CHEBI:145989"/>
    </ligand>
</feature>
<dbReference type="InterPro" id="IPR001986">
    <property type="entry name" value="Enolpyruvate_Tfrase_dom"/>
</dbReference>
<dbReference type="GO" id="GO:0005737">
    <property type="term" value="C:cytoplasm"/>
    <property type="evidence" value="ECO:0007669"/>
    <property type="project" value="UniProtKB-SubCell"/>
</dbReference>
<feature type="binding site" evidence="7">
    <location>
        <position position="166"/>
    </location>
    <ligand>
        <name>phosphoenolpyruvate</name>
        <dbReference type="ChEBI" id="CHEBI:58702"/>
    </ligand>
</feature>
<dbReference type="AlphaFoldDB" id="A0A9X7VX02"/>
<feature type="binding site" evidence="7">
    <location>
        <position position="23"/>
    </location>
    <ligand>
        <name>phosphoenolpyruvate</name>
        <dbReference type="ChEBI" id="CHEBI:58702"/>
    </ligand>
</feature>
<comment type="similarity">
    <text evidence="2 7">Belongs to the EPSP synthase family.</text>
</comment>
<evidence type="ECO:0000256" key="3">
    <source>
        <dbReference type="ARBA" id="ARBA00022605"/>
    </source>
</evidence>
<dbReference type="EMBL" id="CP071182">
    <property type="protein sequence ID" value="QSO46584.1"/>
    <property type="molecule type" value="Genomic_DNA"/>
</dbReference>
<dbReference type="InterPro" id="IPR013792">
    <property type="entry name" value="RNA3'P_cycl/enolpyr_Trfase_a/b"/>
</dbReference>
<dbReference type="HAMAP" id="MF_00210">
    <property type="entry name" value="EPSP_synth"/>
    <property type="match status" value="1"/>
</dbReference>
<feature type="binding site" evidence="7">
    <location>
        <position position="384"/>
    </location>
    <ligand>
        <name>phosphoenolpyruvate</name>
        <dbReference type="ChEBI" id="CHEBI:58702"/>
    </ligand>
</feature>
<reference evidence="9 10" key="1">
    <citation type="submission" date="2021-02" db="EMBL/GenBank/DDBJ databases">
        <title>Alicyclobacillus curvatus sp. nov. and Alicyclobacillus mengziensis sp. nov., two acidophilic bacteria isolated from acid mine drainage.</title>
        <authorList>
            <person name="Huang Y."/>
        </authorList>
    </citation>
    <scope>NUCLEOTIDE SEQUENCE [LARGE SCALE GENOMIC DNA]</scope>
    <source>
        <strain evidence="9 10">S30H14</strain>
    </source>
</reference>
<evidence type="ECO:0000256" key="1">
    <source>
        <dbReference type="ARBA" id="ARBA00004811"/>
    </source>
</evidence>
<dbReference type="Pfam" id="PF00275">
    <property type="entry name" value="EPSP_synthase"/>
    <property type="match status" value="1"/>
</dbReference>
<dbReference type="GO" id="GO:0008652">
    <property type="term" value="P:amino acid biosynthetic process"/>
    <property type="evidence" value="ECO:0007669"/>
    <property type="project" value="UniProtKB-KW"/>
</dbReference>
<comment type="subunit">
    <text evidence="7">Monomer.</text>
</comment>
<feature type="binding site" evidence="7">
    <location>
        <position position="339"/>
    </location>
    <ligand>
        <name>3-phosphoshikimate</name>
        <dbReference type="ChEBI" id="CHEBI:145989"/>
    </ligand>
</feature>
<comment type="caution">
    <text evidence="7">Lacks conserved residue(s) required for the propagation of feature annotation.</text>
</comment>
<dbReference type="InterPro" id="IPR036968">
    <property type="entry name" value="Enolpyruvate_Tfrase_sf"/>
</dbReference>
<comment type="subcellular location">
    <subcellularLocation>
        <location evidence="7">Cytoplasm</location>
    </subcellularLocation>
</comment>
<accession>A0A9X7VX02</accession>
<dbReference type="Proteomes" id="UP000663505">
    <property type="component" value="Chromosome"/>
</dbReference>
<comment type="pathway">
    <text evidence="1 7">Metabolic intermediate biosynthesis; chorismate biosynthesis; chorismate from D-erythrose 4-phosphate and phosphoenolpyruvate: step 6/7.</text>
</comment>
<dbReference type="KEGG" id="afx:JZ786_19305"/>
<gene>
    <name evidence="7 9" type="primary">aroA</name>
    <name evidence="9" type="ORF">JZ786_19305</name>
</gene>
<keyword evidence="4 7" id="KW-0808">Transferase</keyword>
<dbReference type="PIRSF" id="PIRSF000505">
    <property type="entry name" value="EPSPS"/>
    <property type="match status" value="1"/>
</dbReference>
<feature type="active site" description="Proton acceptor" evidence="7">
    <location>
        <position position="312"/>
    </location>
</feature>
<feature type="binding site" evidence="7">
    <location>
        <position position="166"/>
    </location>
    <ligand>
        <name>3-phosphoshikimate</name>
        <dbReference type="ChEBI" id="CHEBI:145989"/>
    </ligand>
</feature>
<evidence type="ECO:0000256" key="7">
    <source>
        <dbReference type="HAMAP-Rule" id="MF_00210"/>
    </source>
</evidence>
<proteinExistence type="inferred from homology"/>
<dbReference type="GO" id="GO:0009423">
    <property type="term" value="P:chorismate biosynthetic process"/>
    <property type="evidence" value="ECO:0007669"/>
    <property type="project" value="UniProtKB-UniRule"/>
</dbReference>
<dbReference type="SUPFAM" id="SSF55205">
    <property type="entry name" value="EPT/RTPC-like"/>
    <property type="match status" value="1"/>
</dbReference>
<sequence length="446" mass="48459">MSRMTVVATRKEVVGSIAIPPSKYHLHRALILGSLADGETVIEGRSSARHIRDTLHSLHDLGISVKHTKTGYVVQGGPYVPRTGKVRVGSSGSTLQFLLGLGSLSVSGAAVYDGVEALRRRPIGPLLRALETIGIRTEAQGDRLPVTVYPGRPMGGKVSVQGILSQWISGLLMVSPFAAHDTQVEILDPFNERTYIDLTVSFMRQFGIQLDSDSAERVWSIPCGQAYQPTKIALEADLSSAAFPLIYAALHEGRVELTRVRGAGDHPEGRILEILQQMEVPLEIDPQHDRVVVENKGRRPRGTEIDMKDIPDLIPALTVLASLSEGRTVLHNIGPGRLKESNRVKAVLQLNKMGAKVEEVGDTLVIDGVPQLYGTNISTYNDHRVLMAFVVAASSAIGKTDLTFPRAYEISYPEFLEHMRTLGLNAAITSDAKSVENKEMVGSVAN</sequence>
<keyword evidence="5 7" id="KW-0057">Aromatic amino acid biosynthesis</keyword>
<dbReference type="EC" id="2.5.1.19" evidence="7"/>
<evidence type="ECO:0000256" key="2">
    <source>
        <dbReference type="ARBA" id="ARBA00009948"/>
    </source>
</evidence>
<feature type="binding site" evidence="7">
    <location>
        <position position="92"/>
    </location>
    <ligand>
        <name>phosphoenolpyruvate</name>
        <dbReference type="ChEBI" id="CHEBI:58702"/>
    </ligand>
</feature>
<feature type="domain" description="Enolpyruvate transferase" evidence="8">
    <location>
        <begin position="9"/>
        <end position="419"/>
    </location>
</feature>
<feature type="binding site" evidence="7">
    <location>
        <position position="165"/>
    </location>
    <ligand>
        <name>3-phosphoshikimate</name>
        <dbReference type="ChEBI" id="CHEBI:145989"/>
    </ligand>
</feature>
<comment type="function">
    <text evidence="7">Catalyzes the transfer of the enolpyruvyl moiety of phosphoenolpyruvate (PEP) to the 5-hydroxyl of shikimate-3-phosphate (S3P) to produce enolpyruvyl shikimate-3-phosphate and inorganic phosphate.</text>
</comment>
<evidence type="ECO:0000313" key="9">
    <source>
        <dbReference type="EMBL" id="QSO46584.1"/>
    </source>
</evidence>
<dbReference type="PANTHER" id="PTHR21090">
    <property type="entry name" value="AROM/DEHYDROQUINATE SYNTHASE"/>
    <property type="match status" value="1"/>
</dbReference>
<evidence type="ECO:0000256" key="5">
    <source>
        <dbReference type="ARBA" id="ARBA00023141"/>
    </source>
</evidence>
<feature type="binding site" evidence="7">
    <location>
        <position position="121"/>
    </location>
    <ligand>
        <name>phosphoenolpyruvate</name>
        <dbReference type="ChEBI" id="CHEBI:58702"/>
    </ligand>
</feature>
<protein>
    <recommendedName>
        <fullName evidence="7">3-phosphoshikimate 1-carboxyvinyltransferase</fullName>
        <ecNumber evidence="7">2.5.1.19</ecNumber>
    </recommendedName>
    <alternativeName>
        <fullName evidence="7">5-enolpyruvylshikimate-3-phosphate synthase</fullName>
        <shortName evidence="7">EPSP synthase</shortName>
        <shortName evidence="7">EPSPS</shortName>
    </alternativeName>
</protein>
<feature type="binding site" evidence="7">
    <location>
        <position position="343"/>
    </location>
    <ligand>
        <name>phosphoenolpyruvate</name>
        <dbReference type="ChEBI" id="CHEBI:58702"/>
    </ligand>
</feature>
<keyword evidence="10" id="KW-1185">Reference proteome</keyword>
<keyword evidence="3 7" id="KW-0028">Amino-acid biosynthesis</keyword>
<evidence type="ECO:0000256" key="4">
    <source>
        <dbReference type="ARBA" id="ARBA00022679"/>
    </source>
</evidence>
<dbReference type="InterPro" id="IPR006264">
    <property type="entry name" value="EPSP_synthase"/>
</dbReference>
<evidence type="ECO:0000259" key="8">
    <source>
        <dbReference type="Pfam" id="PF00275"/>
    </source>
</evidence>
<dbReference type="GO" id="GO:0009073">
    <property type="term" value="P:aromatic amino acid family biosynthetic process"/>
    <property type="evidence" value="ECO:0007669"/>
    <property type="project" value="UniProtKB-KW"/>
</dbReference>
<evidence type="ECO:0000313" key="10">
    <source>
        <dbReference type="Proteomes" id="UP000663505"/>
    </source>
</evidence>
<name>A0A9X7VX02_9BACL</name>
<dbReference type="GO" id="GO:0003866">
    <property type="term" value="F:3-phosphoshikimate 1-carboxyvinyltransferase activity"/>
    <property type="evidence" value="ECO:0007669"/>
    <property type="project" value="UniProtKB-UniRule"/>
</dbReference>
<feature type="binding site" evidence="7">
    <location>
        <position position="312"/>
    </location>
    <ligand>
        <name>3-phosphoshikimate</name>
        <dbReference type="ChEBI" id="CHEBI:145989"/>
    </ligand>
</feature>
<organism evidence="9 10">
    <name type="scientific">Alicyclobacillus mengziensis</name>
    <dbReference type="NCBI Taxonomy" id="2931921"/>
    <lineage>
        <taxon>Bacteria</taxon>
        <taxon>Bacillati</taxon>
        <taxon>Bacillota</taxon>
        <taxon>Bacilli</taxon>
        <taxon>Bacillales</taxon>
        <taxon>Alicyclobacillaceae</taxon>
        <taxon>Alicyclobacillus</taxon>
    </lineage>
</organism>